<dbReference type="AlphaFoldDB" id="A0A5J4QY19"/>
<gene>
    <name evidence="1" type="ORF">EZS28_053984</name>
</gene>
<name>A0A5J4QY19_9EUKA</name>
<dbReference type="EMBL" id="SNRW01043920">
    <property type="protein sequence ID" value="KAA6326185.1"/>
    <property type="molecule type" value="Genomic_DNA"/>
</dbReference>
<dbReference type="Proteomes" id="UP000324800">
    <property type="component" value="Unassembled WGS sequence"/>
</dbReference>
<comment type="caution">
    <text evidence="1">The sequence shown here is derived from an EMBL/GenBank/DDBJ whole genome shotgun (WGS) entry which is preliminary data.</text>
</comment>
<sequence length="159" mass="17634">AIDRNTQPLSGSAPSKDTNFKLILATIPSSDNNLQFILPTAYYNYITIQSNGYVSGGTGYTKYKIPSTSNSTIELIVEPDYITNTVTVPLNLKFINETEVPLLCIDINGEVEAAARFSNKSPRSSRRPTSVTLNYEFELEVEGILYLVYPVPPETYPLD</sequence>
<evidence type="ECO:0000313" key="2">
    <source>
        <dbReference type="Proteomes" id="UP000324800"/>
    </source>
</evidence>
<protein>
    <submittedName>
        <fullName evidence="1">Uncharacterized protein</fullName>
    </submittedName>
</protein>
<organism evidence="1 2">
    <name type="scientific">Streblomastix strix</name>
    <dbReference type="NCBI Taxonomy" id="222440"/>
    <lineage>
        <taxon>Eukaryota</taxon>
        <taxon>Metamonada</taxon>
        <taxon>Preaxostyla</taxon>
        <taxon>Oxymonadida</taxon>
        <taxon>Streblomastigidae</taxon>
        <taxon>Streblomastix</taxon>
    </lineage>
</organism>
<feature type="non-terminal residue" evidence="1">
    <location>
        <position position="1"/>
    </location>
</feature>
<evidence type="ECO:0000313" key="1">
    <source>
        <dbReference type="EMBL" id="KAA6326185.1"/>
    </source>
</evidence>
<reference evidence="1 2" key="1">
    <citation type="submission" date="2019-03" db="EMBL/GenBank/DDBJ databases">
        <title>Single cell metagenomics reveals metabolic interactions within the superorganism composed of flagellate Streblomastix strix and complex community of Bacteroidetes bacteria on its surface.</title>
        <authorList>
            <person name="Treitli S.C."/>
            <person name="Kolisko M."/>
            <person name="Husnik F."/>
            <person name="Keeling P."/>
            <person name="Hampl V."/>
        </authorList>
    </citation>
    <scope>NUCLEOTIDE SEQUENCE [LARGE SCALE GENOMIC DNA]</scope>
    <source>
        <strain evidence="1">ST1C</strain>
    </source>
</reference>
<proteinExistence type="predicted"/>
<accession>A0A5J4QY19</accession>